<protein>
    <recommendedName>
        <fullName evidence="4">SseB protein N-terminal domain-containing protein</fullName>
    </recommendedName>
</protein>
<dbReference type="RefSeq" id="WP_188716635.1">
    <property type="nucleotide sequence ID" value="NZ_BAABBD010000006.1"/>
</dbReference>
<evidence type="ECO:0000313" key="3">
    <source>
        <dbReference type="Proteomes" id="UP000626982"/>
    </source>
</evidence>
<proteinExistence type="predicted"/>
<feature type="compositionally biased region" description="Low complexity" evidence="1">
    <location>
        <begin position="14"/>
        <end position="23"/>
    </location>
</feature>
<sequence>MDDRSDQPADTTDSAGAPPAEPSAETLAELDRLDAACRAAPDDIARQIALWRAVAALDHWVFVDRGTPESPRPYALAAEQGAILCAYSSAERATEAAVGAGLVPEGEPVRMFAVPLPAALEWVASFGQAGVVGVTIDHPRIGAWSPLQNLAVLRQERLRQEG</sequence>
<organism evidence="2 3">
    <name type="scientific">Agrococcus terreus</name>
    <dbReference type="NCBI Taxonomy" id="574649"/>
    <lineage>
        <taxon>Bacteria</taxon>
        <taxon>Bacillati</taxon>
        <taxon>Actinomycetota</taxon>
        <taxon>Actinomycetes</taxon>
        <taxon>Micrococcales</taxon>
        <taxon>Microbacteriaceae</taxon>
        <taxon>Agrococcus</taxon>
    </lineage>
</organism>
<accession>A0ABQ2KG15</accession>
<reference evidence="3" key="1">
    <citation type="journal article" date="2019" name="Int. J. Syst. Evol. Microbiol.">
        <title>The Global Catalogue of Microorganisms (GCM) 10K type strain sequencing project: providing services to taxonomists for standard genome sequencing and annotation.</title>
        <authorList>
            <consortium name="The Broad Institute Genomics Platform"/>
            <consortium name="The Broad Institute Genome Sequencing Center for Infectious Disease"/>
            <person name="Wu L."/>
            <person name="Ma J."/>
        </authorList>
    </citation>
    <scope>NUCLEOTIDE SEQUENCE [LARGE SCALE GENOMIC DNA]</scope>
    <source>
        <strain evidence="3">CGMCC 1.6960</strain>
    </source>
</reference>
<comment type="caution">
    <text evidence="2">The sequence shown here is derived from an EMBL/GenBank/DDBJ whole genome shotgun (WGS) entry which is preliminary data.</text>
</comment>
<evidence type="ECO:0008006" key="4">
    <source>
        <dbReference type="Google" id="ProtNLM"/>
    </source>
</evidence>
<evidence type="ECO:0000313" key="2">
    <source>
        <dbReference type="EMBL" id="GGN81141.1"/>
    </source>
</evidence>
<feature type="region of interest" description="Disordered" evidence="1">
    <location>
        <begin position="1"/>
        <end position="23"/>
    </location>
</feature>
<name>A0ABQ2KG15_9MICO</name>
<dbReference type="Proteomes" id="UP000626982">
    <property type="component" value="Unassembled WGS sequence"/>
</dbReference>
<gene>
    <name evidence="2" type="ORF">GCM10010968_09730</name>
</gene>
<dbReference type="EMBL" id="BMLM01000001">
    <property type="protein sequence ID" value="GGN81141.1"/>
    <property type="molecule type" value="Genomic_DNA"/>
</dbReference>
<evidence type="ECO:0000256" key="1">
    <source>
        <dbReference type="SAM" id="MobiDB-lite"/>
    </source>
</evidence>
<keyword evidence="3" id="KW-1185">Reference proteome</keyword>